<evidence type="ECO:0000256" key="11">
    <source>
        <dbReference type="ARBA" id="ARBA00023049"/>
    </source>
</evidence>
<dbReference type="InterPro" id="IPR013661">
    <property type="entry name" value="Peptidase_M9_N_dom"/>
</dbReference>
<evidence type="ECO:0000256" key="13">
    <source>
        <dbReference type="PIRSR" id="PIRSR602169-1"/>
    </source>
</evidence>
<evidence type="ECO:0000313" key="18">
    <source>
        <dbReference type="Proteomes" id="UP000586305"/>
    </source>
</evidence>
<evidence type="ECO:0000259" key="16">
    <source>
        <dbReference type="Pfam" id="PF08453"/>
    </source>
</evidence>
<evidence type="ECO:0000256" key="4">
    <source>
        <dbReference type="ARBA" id="ARBA00012653"/>
    </source>
</evidence>
<reference evidence="17 18" key="1">
    <citation type="submission" date="2020-04" db="EMBL/GenBank/DDBJ databases">
        <title>Pseudoalteromonas caenipelagi sp. nov., isolated from a tidal flat.</title>
        <authorList>
            <person name="Park S."/>
            <person name="Yoon J.-H."/>
        </authorList>
    </citation>
    <scope>NUCLEOTIDE SEQUENCE [LARGE SCALE GENOMIC DNA]</scope>
    <source>
        <strain evidence="17 18">JBTF-M23</strain>
    </source>
</reference>
<keyword evidence="18" id="KW-1185">Reference proteome</keyword>
<evidence type="ECO:0000256" key="6">
    <source>
        <dbReference type="ARBA" id="ARBA00022670"/>
    </source>
</evidence>
<name>A0A849VG77_9GAMM</name>
<keyword evidence="5" id="KW-0964">Secreted</keyword>
<dbReference type="GO" id="GO:0006508">
    <property type="term" value="P:proteolysis"/>
    <property type="evidence" value="ECO:0007669"/>
    <property type="project" value="UniProtKB-KW"/>
</dbReference>
<gene>
    <name evidence="17" type="ORF">HG263_16975</name>
</gene>
<organism evidence="17 18">
    <name type="scientific">Pseudoalteromonas caenipelagi</name>
    <dbReference type="NCBI Taxonomy" id="2726988"/>
    <lineage>
        <taxon>Bacteria</taxon>
        <taxon>Pseudomonadati</taxon>
        <taxon>Pseudomonadota</taxon>
        <taxon>Gammaproteobacteria</taxon>
        <taxon>Alteromonadales</taxon>
        <taxon>Pseudoalteromonadaceae</taxon>
        <taxon>Pseudoalteromonas</taxon>
    </lineage>
</organism>
<dbReference type="Gene3D" id="3.40.30.160">
    <property type="entry name" value="Collagenase ColT, N-terminal domain"/>
    <property type="match status" value="1"/>
</dbReference>
<evidence type="ECO:0000256" key="5">
    <source>
        <dbReference type="ARBA" id="ARBA00022525"/>
    </source>
</evidence>
<evidence type="ECO:0000256" key="8">
    <source>
        <dbReference type="ARBA" id="ARBA00022729"/>
    </source>
</evidence>
<comment type="cofactor">
    <cofactor evidence="2">
        <name>Zn(2+)</name>
        <dbReference type="ChEBI" id="CHEBI:29105"/>
    </cofactor>
</comment>
<dbReference type="GO" id="GO:0008270">
    <property type="term" value="F:zinc ion binding"/>
    <property type="evidence" value="ECO:0007669"/>
    <property type="project" value="InterPro"/>
</dbReference>
<dbReference type="InterPro" id="IPR007280">
    <property type="entry name" value="Peptidase_C_arc/bac"/>
</dbReference>
<feature type="active site" evidence="13">
    <location>
        <position position="496"/>
    </location>
</feature>
<dbReference type="Pfam" id="PF04151">
    <property type="entry name" value="PPC"/>
    <property type="match status" value="1"/>
</dbReference>
<feature type="domain" description="Peptidase C-terminal archaeal/bacterial" evidence="15">
    <location>
        <begin position="800"/>
        <end position="865"/>
    </location>
</feature>
<dbReference type="Gene3D" id="1.10.390.20">
    <property type="match status" value="1"/>
</dbReference>
<comment type="subcellular location">
    <subcellularLocation>
        <location evidence="3">Secreted</location>
    </subcellularLocation>
</comment>
<evidence type="ECO:0000256" key="10">
    <source>
        <dbReference type="ARBA" id="ARBA00022833"/>
    </source>
</evidence>
<protein>
    <recommendedName>
        <fullName evidence="4">microbial collagenase</fullName>
        <ecNumber evidence="4">3.4.24.3</ecNumber>
    </recommendedName>
</protein>
<keyword evidence="11" id="KW-0482">Metalloprotease</keyword>
<evidence type="ECO:0000256" key="9">
    <source>
        <dbReference type="ARBA" id="ARBA00022801"/>
    </source>
</evidence>
<dbReference type="Pfam" id="PF01752">
    <property type="entry name" value="Peptidase_M9"/>
    <property type="match status" value="1"/>
</dbReference>
<accession>A0A849VG77</accession>
<dbReference type="InterPro" id="IPR002169">
    <property type="entry name" value="Peptidase_M9A/M9B"/>
</dbReference>
<dbReference type="EMBL" id="JABBPG010000008">
    <property type="protein sequence ID" value="NOU52225.1"/>
    <property type="molecule type" value="Genomic_DNA"/>
</dbReference>
<dbReference type="EC" id="3.4.24.3" evidence="4"/>
<feature type="domain" description="Peptidase M9 collagenase N-terminal" evidence="16">
    <location>
        <begin position="87"/>
        <end position="252"/>
    </location>
</feature>
<proteinExistence type="predicted"/>
<evidence type="ECO:0000259" key="15">
    <source>
        <dbReference type="Pfam" id="PF04151"/>
    </source>
</evidence>
<comment type="catalytic activity">
    <reaction evidence="1">
        <text>Digestion of native collagen in the triple helical region at Xaa-|-Gly bonds. With synthetic peptides, a preference is shown for Gly at P3 and P1', Pro and Ala at P2 and P2', and hydroxyproline, Ala or Arg at P3'.</text>
        <dbReference type="EC" id="3.4.24.3"/>
    </reaction>
</comment>
<evidence type="ECO:0000256" key="7">
    <source>
        <dbReference type="ARBA" id="ARBA00022723"/>
    </source>
</evidence>
<feature type="chain" id="PRO_5032597945" description="microbial collagenase" evidence="14">
    <location>
        <begin position="22"/>
        <end position="881"/>
    </location>
</feature>
<keyword evidence="6" id="KW-0645">Protease</keyword>
<dbReference type="AlphaFoldDB" id="A0A849VG77"/>
<dbReference type="Proteomes" id="UP000586305">
    <property type="component" value="Unassembled WGS sequence"/>
</dbReference>
<keyword evidence="8 14" id="KW-0732">Signal</keyword>
<evidence type="ECO:0000256" key="1">
    <source>
        <dbReference type="ARBA" id="ARBA00000424"/>
    </source>
</evidence>
<dbReference type="GO" id="GO:0004222">
    <property type="term" value="F:metalloendopeptidase activity"/>
    <property type="evidence" value="ECO:0007669"/>
    <property type="project" value="UniProtKB-EC"/>
</dbReference>
<sequence length="881" mass="99122">MYKTIKITPLVVALSCTWAWAQDDRDIGTLDHATDIAHISADAEYTPDAMFNDKSPSDKPTINLAQPKLSEPQLMIMSGQAATTQTCPTEAFSHLSGSVFLDAIKNYGHECIDTLFNDKPETLTLGGYTDANFNTVITELKSQLRSYDGQTNAAYLSSLFYWLKAYAYYDNRRFVNPTTKQAMTQAVNALYANSHFFDKTATHAQVVRSATGIIKNAQIGQFLVPIALGVLARFDESYEHINDWARSVTPLFWQVLNDCARDETCRAQQHNMALIDAITGFIYNNLNWLRKSANDYHLFNLGYQLVNLYKGKNDSHFAAIEGRLSAEISKVLTTYGPLKTDKERTLYLAVLESINYNRQCDAYSVCNKRAEIIEQVLNNRVECPSGNLFIWAQDMDDAQLAWTCNSLKTHDEHFHQLLRTNHIPVTPDDNDSLKMVIFNDKKEWVTYGGVLFNVSTSNGGTYREGDPAKAGDQATFYAYEHVSERPIFDIWNLRHEYVHYLEGRYISKGDFRDSNDAGRTVWFGEGIAEYSSLKTCNANAIEEARKGTYSLSTIFSNEYGVGQTRIYDWGYLATRYMYEQQNEAFFNMLALFKAGEYQRYRTELVDKWVSQKLFDTSFASWLQQVDYSGCSTDTTRPPSPIEPVNVDDIQGSDNVGVDACAVQPPTTDTRSQAGHALCVAPDPTRRVKEYPLYVPDGLKNVSLQITLRHGSGNAELYYEYGRPDNGWQYTHESKGPNNSETITVDNIQKGWHYIAVDSDNGFQNTTLLARYIQQPIVGDNELQNGVSVPVNVADHGQLMYTMTVPADAKDITFSTTGGTGELDMHVKFGSEPSKKDYHCRPWIVGNRETCHFASTAGGVYYIMLSAVPMFSGATLTGSYTH</sequence>
<comment type="caution">
    <text evidence="17">The sequence shown here is derived from an EMBL/GenBank/DDBJ whole genome shotgun (WGS) entry which is preliminary data.</text>
</comment>
<dbReference type="Pfam" id="PF08453">
    <property type="entry name" value="Peptidase_M9_N"/>
    <property type="match status" value="1"/>
</dbReference>
<keyword evidence="7" id="KW-0479">Metal-binding</keyword>
<evidence type="ECO:0000313" key="17">
    <source>
        <dbReference type="EMBL" id="NOU52225.1"/>
    </source>
</evidence>
<dbReference type="Gene3D" id="2.60.120.380">
    <property type="match status" value="2"/>
</dbReference>
<evidence type="ECO:0000256" key="3">
    <source>
        <dbReference type="ARBA" id="ARBA00004613"/>
    </source>
</evidence>
<evidence type="ECO:0000256" key="14">
    <source>
        <dbReference type="SAM" id="SignalP"/>
    </source>
</evidence>
<dbReference type="PRINTS" id="PR00931">
    <property type="entry name" value="MICOLLPTASE"/>
</dbReference>
<dbReference type="RefSeq" id="WP_171627282.1">
    <property type="nucleotide sequence ID" value="NZ_JABBPG010000008.1"/>
</dbReference>
<feature type="signal peptide" evidence="14">
    <location>
        <begin position="1"/>
        <end position="21"/>
    </location>
</feature>
<keyword evidence="10" id="KW-0862">Zinc</keyword>
<dbReference type="GO" id="GO:0005576">
    <property type="term" value="C:extracellular region"/>
    <property type="evidence" value="ECO:0007669"/>
    <property type="project" value="UniProtKB-SubCell"/>
</dbReference>
<keyword evidence="9" id="KW-0378">Hydrolase</keyword>
<evidence type="ECO:0000256" key="2">
    <source>
        <dbReference type="ARBA" id="ARBA00001947"/>
    </source>
</evidence>
<evidence type="ECO:0000256" key="12">
    <source>
        <dbReference type="ARBA" id="ARBA00023145"/>
    </source>
</evidence>
<keyword evidence="12" id="KW-0865">Zymogen</keyword>